<dbReference type="InParanoid" id="A0A6C2YRM4"/>
<dbReference type="KEGG" id="tim:GMBLW1_01870"/>
<proteinExistence type="predicted"/>
<sequence>MNAALESQPAIDLLRLVRCAGARIGLRAGRRIRIEGRLPADCLKLVREQPKRLIAQARAEQIRLVAWLDEQIDRWAKRDPWLRSDRVLQESIDQALTDIESGQDARIVWSRVMHLTQMRIAENPARPQSTRTIGAT</sequence>
<dbReference type="EMBL" id="LR593887">
    <property type="protein sequence ID" value="VTS04914.1"/>
    <property type="molecule type" value="Genomic_DNA"/>
</dbReference>
<protein>
    <submittedName>
        <fullName evidence="1">Uncharacterized protein</fullName>
    </submittedName>
</protein>
<gene>
    <name evidence="1" type="ORF">GMBLW1_01870</name>
</gene>
<name>A0A6C2YRM4_9BACT</name>
<evidence type="ECO:0000313" key="1">
    <source>
        <dbReference type="EMBL" id="VIP03773.1"/>
    </source>
</evidence>
<dbReference type="EMBL" id="LR586016">
    <property type="protein sequence ID" value="VIP03773.1"/>
    <property type="molecule type" value="Genomic_DNA"/>
</dbReference>
<organism evidence="1">
    <name type="scientific">Tuwongella immobilis</name>
    <dbReference type="NCBI Taxonomy" id="692036"/>
    <lineage>
        <taxon>Bacteria</taxon>
        <taxon>Pseudomonadati</taxon>
        <taxon>Planctomycetota</taxon>
        <taxon>Planctomycetia</taxon>
        <taxon>Gemmatales</taxon>
        <taxon>Gemmataceae</taxon>
        <taxon>Tuwongella</taxon>
    </lineage>
</organism>
<keyword evidence="2" id="KW-1185">Reference proteome</keyword>
<reference evidence="1" key="1">
    <citation type="submission" date="2019-04" db="EMBL/GenBank/DDBJ databases">
        <authorList>
            <consortium name="Science for Life Laboratories"/>
        </authorList>
    </citation>
    <scope>NUCLEOTIDE SEQUENCE</scope>
    <source>
        <strain evidence="1">MBLW1</strain>
    </source>
</reference>
<accession>A0A6C2YRM4</accession>
<evidence type="ECO:0000313" key="2">
    <source>
        <dbReference type="Proteomes" id="UP000464378"/>
    </source>
</evidence>
<dbReference type="AlphaFoldDB" id="A0A6C2YRM4"/>
<dbReference type="Proteomes" id="UP000464378">
    <property type="component" value="Chromosome"/>
</dbReference>